<dbReference type="AlphaFoldDB" id="A0AAV2N3A8"/>
<evidence type="ECO:0000313" key="1">
    <source>
        <dbReference type="EMBL" id="CAL1674027.1"/>
    </source>
</evidence>
<proteinExistence type="predicted"/>
<sequence>MQAETRTLMGNIGWLYLHPLPFLARCCSIVRGRPIYLPYSTLVGQRSAFGTARPKAFSILSGSGEPLVHKTTFFVAELGIDYSPARLNSTSFFVIREMTF</sequence>
<evidence type="ECO:0008006" key="3">
    <source>
        <dbReference type="Google" id="ProtNLM"/>
    </source>
</evidence>
<protein>
    <recommendedName>
        <fullName evidence="3">Secreted protein</fullName>
    </recommendedName>
</protein>
<reference evidence="1 2" key="1">
    <citation type="submission" date="2024-04" db="EMBL/GenBank/DDBJ databases">
        <authorList>
            <consortium name="Molecular Ecology Group"/>
        </authorList>
    </citation>
    <scope>NUCLEOTIDE SEQUENCE [LARGE SCALE GENOMIC DNA]</scope>
</reference>
<dbReference type="EMBL" id="OZ034824">
    <property type="protein sequence ID" value="CAL1674027.1"/>
    <property type="molecule type" value="Genomic_DNA"/>
</dbReference>
<dbReference type="Proteomes" id="UP001497644">
    <property type="component" value="Chromosome 1"/>
</dbReference>
<accession>A0AAV2N3A8</accession>
<evidence type="ECO:0000313" key="2">
    <source>
        <dbReference type="Proteomes" id="UP001497644"/>
    </source>
</evidence>
<gene>
    <name evidence="1" type="ORF">LPLAT_LOCUS797</name>
</gene>
<name>A0AAV2N3A8_9HYME</name>
<organism evidence="1 2">
    <name type="scientific">Lasius platythorax</name>
    <dbReference type="NCBI Taxonomy" id="488582"/>
    <lineage>
        <taxon>Eukaryota</taxon>
        <taxon>Metazoa</taxon>
        <taxon>Ecdysozoa</taxon>
        <taxon>Arthropoda</taxon>
        <taxon>Hexapoda</taxon>
        <taxon>Insecta</taxon>
        <taxon>Pterygota</taxon>
        <taxon>Neoptera</taxon>
        <taxon>Endopterygota</taxon>
        <taxon>Hymenoptera</taxon>
        <taxon>Apocrita</taxon>
        <taxon>Aculeata</taxon>
        <taxon>Formicoidea</taxon>
        <taxon>Formicidae</taxon>
        <taxon>Formicinae</taxon>
        <taxon>Lasius</taxon>
        <taxon>Lasius</taxon>
    </lineage>
</organism>
<keyword evidence="2" id="KW-1185">Reference proteome</keyword>